<evidence type="ECO:0000313" key="1">
    <source>
        <dbReference type="EMBL" id="SDN14184.1"/>
    </source>
</evidence>
<dbReference type="EMBL" id="FNET01000036">
    <property type="protein sequence ID" value="SDN14184.1"/>
    <property type="molecule type" value="Genomic_DNA"/>
</dbReference>
<evidence type="ECO:0000313" key="2">
    <source>
        <dbReference type="Proteomes" id="UP000199682"/>
    </source>
</evidence>
<accession>A0A1G9YYP8</accession>
<sequence length="179" mass="19181">MLGPDGFDSVSDVYRYGYCHALALTLNERTGWPIVGLYTKKHGHMDHFLVRRPDGLLLDVTGAHTDVEVLHAWGSYGEHADYHSVRPASVEQIWAEVNRDDSEDPGDVAQLSQEVADVLLALPCGDAAPAVAAGVRRASQLAAVAAPTPIAAALAEHREDEVPGGVGRVSRELAAELVR</sequence>
<reference evidence="2" key="1">
    <citation type="submission" date="2016-10" db="EMBL/GenBank/DDBJ databases">
        <authorList>
            <person name="Varghese N."/>
            <person name="Submissions S."/>
        </authorList>
    </citation>
    <scope>NUCLEOTIDE SEQUENCE [LARGE SCALE GENOMIC DNA]</scope>
    <source>
        <strain evidence="2">DSM 44796</strain>
    </source>
</reference>
<name>A0A1G9YYP8_9PSEU</name>
<gene>
    <name evidence="1" type="ORF">SAMN04488074_13632</name>
</gene>
<proteinExistence type="predicted"/>
<dbReference type="Proteomes" id="UP000199682">
    <property type="component" value="Unassembled WGS sequence"/>
</dbReference>
<dbReference type="AlphaFoldDB" id="A0A1G9YYP8"/>
<organism evidence="1 2">
    <name type="scientific">Lentzea albidocapillata subsp. violacea</name>
    <dbReference type="NCBI Taxonomy" id="128104"/>
    <lineage>
        <taxon>Bacteria</taxon>
        <taxon>Bacillati</taxon>
        <taxon>Actinomycetota</taxon>
        <taxon>Actinomycetes</taxon>
        <taxon>Pseudonocardiales</taxon>
        <taxon>Pseudonocardiaceae</taxon>
        <taxon>Lentzea</taxon>
    </lineage>
</organism>
<protein>
    <submittedName>
        <fullName evidence="1">Uncharacterized protein</fullName>
    </submittedName>
</protein>